<sequence>MNKIDNIVGIYSCDVLSFDSLNEAIQRQIERDGIMIYEKSLS</sequence>
<dbReference type="RefSeq" id="WP_199222352.1">
    <property type="nucleotide sequence ID" value="NZ_LQYW01000172.1"/>
</dbReference>
<comment type="caution">
    <text evidence="1">The sequence shown here is derived from an EMBL/GenBank/DDBJ whole genome shotgun (WGS) entry which is preliminary data.</text>
</comment>
<accession>A0A150MF73</accession>
<evidence type="ECO:0000313" key="2">
    <source>
        <dbReference type="Proteomes" id="UP000075324"/>
    </source>
</evidence>
<dbReference type="PATRIC" id="fig|153151.4.peg.1953"/>
<protein>
    <submittedName>
        <fullName evidence="1">Uncharacterized protein</fullName>
    </submittedName>
</protein>
<proteinExistence type="predicted"/>
<reference evidence="1 2" key="1">
    <citation type="submission" date="2016-01" db="EMBL/GenBank/DDBJ databases">
        <title>Draft Genome Sequences of Seven Thermophilic Sporeformers Isolated from Foods.</title>
        <authorList>
            <person name="Berendsen E.M."/>
            <person name="Wells-Bennik M.H."/>
            <person name="Krawcyk A.O."/>
            <person name="De Jong A."/>
            <person name="Holsappel S."/>
            <person name="Eijlander R.T."/>
            <person name="Kuipers O.P."/>
        </authorList>
    </citation>
    <scope>NUCLEOTIDE SEQUENCE [LARGE SCALE GENOMIC DNA]</scope>
    <source>
        <strain evidence="1 2">B4110</strain>
    </source>
</reference>
<dbReference type="EMBL" id="LQYW01000172">
    <property type="protein sequence ID" value="KYD22949.1"/>
    <property type="molecule type" value="Genomic_DNA"/>
</dbReference>
<gene>
    <name evidence="1" type="ORF">B4110_1872</name>
</gene>
<dbReference type="Proteomes" id="UP000075324">
    <property type="component" value="Unassembled WGS sequence"/>
</dbReference>
<dbReference type="AlphaFoldDB" id="A0A150MF73"/>
<organism evidence="1 2">
    <name type="scientific">Parageobacillus toebii</name>
    <dbReference type="NCBI Taxonomy" id="153151"/>
    <lineage>
        <taxon>Bacteria</taxon>
        <taxon>Bacillati</taxon>
        <taxon>Bacillota</taxon>
        <taxon>Bacilli</taxon>
        <taxon>Bacillales</taxon>
        <taxon>Anoxybacillaceae</taxon>
        <taxon>Parageobacillus</taxon>
    </lineage>
</organism>
<evidence type="ECO:0000313" key="1">
    <source>
        <dbReference type="EMBL" id="KYD22949.1"/>
    </source>
</evidence>
<name>A0A150MF73_9BACL</name>